<sequence length="138" mass="15286" precursor="true">MEKQTTKRVSFLTLPFLILFSFALNTSFARDKNEVVKAETNTGLASWYGPKFHGKKTATGEVYNQHGLSCASNKYPLGTLLRVTNMKNGKTVVVKVNDRMHPKVKRSVDLSKAAAQELNMIKTGVTTVQIEVITPTVL</sequence>
<organism evidence="6 7">
    <name type="scientific">Polluticaenibacter yanchengensis</name>
    <dbReference type="NCBI Taxonomy" id="3014562"/>
    <lineage>
        <taxon>Bacteria</taxon>
        <taxon>Pseudomonadati</taxon>
        <taxon>Bacteroidota</taxon>
        <taxon>Chitinophagia</taxon>
        <taxon>Chitinophagales</taxon>
        <taxon>Chitinophagaceae</taxon>
        <taxon>Polluticaenibacter</taxon>
    </lineage>
</organism>
<dbReference type="EC" id="4.2.2.-" evidence="3"/>
<keyword evidence="7" id="KW-1185">Reference proteome</keyword>
<reference evidence="6 7" key="1">
    <citation type="submission" date="2022-12" db="EMBL/GenBank/DDBJ databases">
        <title>Chitinophagaceae gen. sp. nov., a new member of the family Chitinophagaceae, isolated from soil in a chemical factory.</title>
        <authorList>
            <person name="Ke Z."/>
        </authorList>
    </citation>
    <scope>NUCLEOTIDE SEQUENCE [LARGE SCALE GENOMIC DNA]</scope>
    <source>
        <strain evidence="6 7">LY-5</strain>
    </source>
</reference>
<name>A0ABT4ULJ7_9BACT</name>
<dbReference type="PANTHER" id="PTHR34183:SF1">
    <property type="entry name" value="ENDOLYTIC PEPTIDOGLYCAN TRANSGLYCOSYLASE RLPA"/>
    <property type="match status" value="1"/>
</dbReference>
<gene>
    <name evidence="3" type="primary">rlpA</name>
    <name evidence="6" type="ORF">O3P16_12675</name>
</gene>
<evidence type="ECO:0000256" key="3">
    <source>
        <dbReference type="HAMAP-Rule" id="MF_02071"/>
    </source>
</evidence>
<dbReference type="SUPFAM" id="SSF50685">
    <property type="entry name" value="Barwin-like endoglucanases"/>
    <property type="match status" value="1"/>
</dbReference>
<feature type="chain" id="PRO_5044921564" description="Probable endolytic peptidoglycan transglycosylase RlpA" evidence="3">
    <location>
        <begin position="30"/>
        <end position="138"/>
    </location>
</feature>
<keyword evidence="3" id="KW-0732">Signal</keyword>
<dbReference type="InterPro" id="IPR034718">
    <property type="entry name" value="RlpA"/>
</dbReference>
<dbReference type="Gene3D" id="2.40.40.10">
    <property type="entry name" value="RlpA-like domain"/>
    <property type="match status" value="1"/>
</dbReference>
<protein>
    <recommendedName>
        <fullName evidence="3">Probable endolytic peptidoglycan transglycosylase RlpA</fullName>
        <ecNumber evidence="3">4.2.2.-</ecNumber>
    </recommendedName>
</protein>
<dbReference type="Proteomes" id="UP001210231">
    <property type="component" value="Unassembled WGS sequence"/>
</dbReference>
<evidence type="ECO:0000256" key="4">
    <source>
        <dbReference type="RuleBase" id="RU003495"/>
    </source>
</evidence>
<keyword evidence="2 3" id="KW-0961">Cell wall biogenesis/degradation</keyword>
<evidence type="ECO:0000256" key="2">
    <source>
        <dbReference type="ARBA" id="ARBA00023316"/>
    </source>
</evidence>
<feature type="domain" description="RlpA-like protein double-psi beta-barrel" evidence="5">
    <location>
        <begin position="41"/>
        <end position="130"/>
    </location>
</feature>
<dbReference type="InterPro" id="IPR012997">
    <property type="entry name" value="RplA"/>
</dbReference>
<dbReference type="RefSeq" id="WP_407031994.1">
    <property type="nucleotide sequence ID" value="NZ_JAQGEF010000015.1"/>
</dbReference>
<feature type="signal peptide" evidence="3">
    <location>
        <begin position="1"/>
        <end position="29"/>
    </location>
</feature>
<dbReference type="InterPro" id="IPR036908">
    <property type="entry name" value="RlpA-like_sf"/>
</dbReference>
<dbReference type="InterPro" id="IPR009009">
    <property type="entry name" value="RlpA-like_DPBB"/>
</dbReference>
<proteinExistence type="inferred from homology"/>
<evidence type="ECO:0000313" key="6">
    <source>
        <dbReference type="EMBL" id="MDA3615668.1"/>
    </source>
</evidence>
<evidence type="ECO:0000313" key="7">
    <source>
        <dbReference type="Proteomes" id="UP001210231"/>
    </source>
</evidence>
<dbReference type="HAMAP" id="MF_02071">
    <property type="entry name" value="RlpA"/>
    <property type="match status" value="1"/>
</dbReference>
<evidence type="ECO:0000256" key="1">
    <source>
        <dbReference type="ARBA" id="ARBA00023239"/>
    </source>
</evidence>
<dbReference type="EMBL" id="JAQGEF010000015">
    <property type="protein sequence ID" value="MDA3615668.1"/>
    <property type="molecule type" value="Genomic_DNA"/>
</dbReference>
<dbReference type="NCBIfam" id="TIGR00413">
    <property type="entry name" value="rlpA"/>
    <property type="match status" value="1"/>
</dbReference>
<dbReference type="CDD" id="cd22268">
    <property type="entry name" value="DPBB_RlpA-like"/>
    <property type="match status" value="1"/>
</dbReference>
<evidence type="ECO:0000259" key="5">
    <source>
        <dbReference type="Pfam" id="PF03330"/>
    </source>
</evidence>
<dbReference type="PANTHER" id="PTHR34183">
    <property type="entry name" value="ENDOLYTIC PEPTIDOGLYCAN TRANSGLYCOSYLASE RLPA"/>
    <property type="match status" value="1"/>
</dbReference>
<comment type="similarity">
    <text evidence="3 4">Belongs to the RlpA family.</text>
</comment>
<comment type="caution">
    <text evidence="6">The sequence shown here is derived from an EMBL/GenBank/DDBJ whole genome shotgun (WGS) entry which is preliminary data.</text>
</comment>
<keyword evidence="1 3" id="KW-0456">Lyase</keyword>
<accession>A0ABT4ULJ7</accession>
<dbReference type="Pfam" id="PF03330">
    <property type="entry name" value="DPBB_1"/>
    <property type="match status" value="1"/>
</dbReference>
<comment type="function">
    <text evidence="3">Lytic transglycosylase with a strong preference for naked glycan strands that lack stem peptides.</text>
</comment>